<evidence type="ECO:0000313" key="6">
    <source>
        <dbReference type="EMBL" id="KHT50846.1"/>
    </source>
</evidence>
<evidence type="ECO:0000256" key="1">
    <source>
        <dbReference type="ARBA" id="ARBA00022603"/>
    </source>
</evidence>
<evidence type="ECO:0000256" key="2">
    <source>
        <dbReference type="ARBA" id="ARBA00022679"/>
    </source>
</evidence>
<dbReference type="GO" id="GO:0009086">
    <property type="term" value="P:methionine biosynthetic process"/>
    <property type="evidence" value="ECO:0007669"/>
    <property type="project" value="InterPro"/>
</dbReference>
<dbReference type="EMBL" id="JWLW01000023">
    <property type="protein sequence ID" value="KHT50846.1"/>
    <property type="molecule type" value="Genomic_DNA"/>
</dbReference>
<feature type="binding site" evidence="3 4">
    <location>
        <position position="285"/>
    </location>
    <ligand>
        <name>Zn(2+)</name>
        <dbReference type="ChEBI" id="CHEBI:29105"/>
    </ligand>
</feature>
<dbReference type="RefSeq" id="WP_039221845.1">
    <property type="nucleotide sequence ID" value="NZ_JWLW01000023.1"/>
</dbReference>
<comment type="caution">
    <text evidence="6">The sequence shown here is derived from an EMBL/GenBank/DDBJ whole genome shotgun (WGS) entry which is preliminary data.</text>
</comment>
<feature type="binding site" evidence="3 4">
    <location>
        <position position="213"/>
    </location>
    <ligand>
        <name>Zn(2+)</name>
        <dbReference type="ChEBI" id="CHEBI:29105"/>
    </ligand>
</feature>
<sequence length="306" mass="33265">MKEGMHDILILDGGMGRELKKTGAPFKQPEWSALALMQTPELVSDVHKRFLEAGACVITTNAYALVPFHIGENTFREQAFTLAQNAAELARGAVNALKSDGDKRRFVAGSVPPAFGSYRPDLFDASRVADILTPLIKAQEPYVDVWLIETASSVEEAEAVVSLIKQHSTLPLWLSFSVSNRETSNEPVTLRSGEPLSEIAPILSEVQSVLFNCSQPEEMEDAISITRSLNASINIGAYANSFSERKRTHAANALLSEIRDDITPARYVEYVKTWVAAGATIIGGCCGIGPEHIKAISDVFGQKSTK</sequence>
<dbReference type="PIRSF" id="PIRSF037505">
    <property type="entry name" value="Betaine_HMT"/>
    <property type="match status" value="1"/>
</dbReference>
<dbReference type="Gene3D" id="3.20.20.330">
    <property type="entry name" value="Homocysteine-binding-like domain"/>
    <property type="match status" value="1"/>
</dbReference>
<dbReference type="InterPro" id="IPR036589">
    <property type="entry name" value="HCY_dom_sf"/>
</dbReference>
<dbReference type="InterPro" id="IPR003726">
    <property type="entry name" value="HCY_dom"/>
</dbReference>
<keyword evidence="3 4" id="KW-0479">Metal-binding</keyword>
<dbReference type="Proteomes" id="UP000031197">
    <property type="component" value="Unassembled WGS sequence"/>
</dbReference>
<comment type="cofactor">
    <cofactor evidence="3">
        <name>Zn(2+)</name>
        <dbReference type="ChEBI" id="CHEBI:29105"/>
    </cofactor>
    <text evidence="3">Binds 1 zinc ion per subunit.</text>
</comment>
<protein>
    <submittedName>
        <fullName evidence="6">Homocysteine methyltransferase</fullName>
    </submittedName>
</protein>
<accession>A0A0B3XRS6</accession>
<feature type="domain" description="Hcy-binding" evidence="5">
    <location>
        <begin position="1"/>
        <end position="300"/>
    </location>
</feature>
<organism evidence="6 7">
    <name type="scientific">Alteromonas marina</name>
    <dbReference type="NCBI Taxonomy" id="203795"/>
    <lineage>
        <taxon>Bacteria</taxon>
        <taxon>Pseudomonadati</taxon>
        <taxon>Pseudomonadota</taxon>
        <taxon>Gammaproteobacteria</taxon>
        <taxon>Alteromonadales</taxon>
        <taxon>Alteromonadaceae</taxon>
        <taxon>Alteromonas/Salinimonas group</taxon>
        <taxon>Alteromonas</taxon>
    </lineage>
</organism>
<reference evidence="6 7" key="1">
    <citation type="submission" date="2014-12" db="EMBL/GenBank/DDBJ databases">
        <title>Genome sequencing of Alteromonas marina AD001.</title>
        <authorList>
            <person name="Adrian T.G.S."/>
            <person name="Chan K.G."/>
        </authorList>
    </citation>
    <scope>NUCLEOTIDE SEQUENCE [LARGE SCALE GENOMIC DNA]</scope>
    <source>
        <strain evidence="6 7">AD001</strain>
    </source>
</reference>
<dbReference type="PANTHER" id="PTHR11103">
    <property type="entry name" value="SLR1189 PROTEIN"/>
    <property type="match status" value="1"/>
</dbReference>
<dbReference type="SUPFAM" id="SSF82282">
    <property type="entry name" value="Homocysteine S-methyltransferase"/>
    <property type="match status" value="1"/>
</dbReference>
<evidence type="ECO:0000313" key="7">
    <source>
        <dbReference type="Proteomes" id="UP000031197"/>
    </source>
</evidence>
<dbReference type="Pfam" id="PF02574">
    <property type="entry name" value="S-methyl_trans"/>
    <property type="match status" value="1"/>
</dbReference>
<keyword evidence="2 4" id="KW-0808">Transferase</keyword>
<dbReference type="OrthoDB" id="9803687at2"/>
<dbReference type="AlphaFoldDB" id="A0A0B3XRS6"/>
<dbReference type="GO" id="GO:0008270">
    <property type="term" value="F:zinc ion binding"/>
    <property type="evidence" value="ECO:0007669"/>
    <property type="project" value="InterPro"/>
</dbReference>
<evidence type="ECO:0000256" key="4">
    <source>
        <dbReference type="PROSITE-ProRule" id="PRU00333"/>
    </source>
</evidence>
<keyword evidence="7" id="KW-1185">Reference proteome</keyword>
<evidence type="ECO:0000259" key="5">
    <source>
        <dbReference type="PROSITE" id="PS50970"/>
    </source>
</evidence>
<proteinExistence type="predicted"/>
<dbReference type="GO" id="GO:0032259">
    <property type="term" value="P:methylation"/>
    <property type="evidence" value="ECO:0007669"/>
    <property type="project" value="UniProtKB-KW"/>
</dbReference>
<dbReference type="PANTHER" id="PTHR11103:SF18">
    <property type="entry name" value="SLR1189 PROTEIN"/>
    <property type="match status" value="1"/>
</dbReference>
<keyword evidence="1 4" id="KW-0489">Methyltransferase</keyword>
<gene>
    <name evidence="6" type="ORF">RJ41_13825</name>
</gene>
<keyword evidence="3 4" id="KW-0862">Zinc</keyword>
<name>A0A0B3XRS6_9ALTE</name>
<evidence type="ECO:0000256" key="3">
    <source>
        <dbReference type="PIRSR" id="PIRSR037505-2"/>
    </source>
</evidence>
<dbReference type="InterPro" id="IPR017226">
    <property type="entry name" value="BHMT-like"/>
</dbReference>
<feature type="binding site" evidence="3 4">
    <location>
        <position position="286"/>
    </location>
    <ligand>
        <name>Zn(2+)</name>
        <dbReference type="ChEBI" id="CHEBI:29105"/>
    </ligand>
</feature>
<dbReference type="PROSITE" id="PS50970">
    <property type="entry name" value="HCY"/>
    <property type="match status" value="1"/>
</dbReference>
<dbReference type="GO" id="GO:0008168">
    <property type="term" value="F:methyltransferase activity"/>
    <property type="evidence" value="ECO:0007669"/>
    <property type="project" value="UniProtKB-UniRule"/>
</dbReference>